<dbReference type="AlphaFoldDB" id="A0A1Z4GDR8"/>
<name>A0A1Z4GDR8_9CYAN</name>
<dbReference type="Proteomes" id="UP000218287">
    <property type="component" value="Chromosome"/>
</dbReference>
<gene>
    <name evidence="1" type="ORF">NIES21_14830</name>
</gene>
<accession>A0A1Z4GDR8</accession>
<dbReference type="OrthoDB" id="517772at2"/>
<evidence type="ECO:0000313" key="1">
    <source>
        <dbReference type="EMBL" id="BAY15664.1"/>
    </source>
</evidence>
<organism evidence="1 2">
    <name type="scientific">Anabaenopsis circularis NIES-21</name>
    <dbReference type="NCBI Taxonomy" id="1085406"/>
    <lineage>
        <taxon>Bacteria</taxon>
        <taxon>Bacillati</taxon>
        <taxon>Cyanobacteriota</taxon>
        <taxon>Cyanophyceae</taxon>
        <taxon>Nostocales</taxon>
        <taxon>Nodulariaceae</taxon>
        <taxon>Anabaenopsis</taxon>
    </lineage>
</organism>
<sequence length="72" mass="8363">MLKGDGFVFLTKQEYVFNVLMLNAALNSMAEISGTPVEQIFNYIREMTSEQYQQLTVEQIEQIIAVNEEKRE</sequence>
<reference evidence="1 2" key="1">
    <citation type="submission" date="2017-06" db="EMBL/GenBank/DDBJ databases">
        <title>Genome sequencing of cyanobaciteial culture collection at National Institute for Environmental Studies (NIES).</title>
        <authorList>
            <person name="Hirose Y."/>
            <person name="Shimura Y."/>
            <person name="Fujisawa T."/>
            <person name="Nakamura Y."/>
            <person name="Kawachi M."/>
        </authorList>
    </citation>
    <scope>NUCLEOTIDE SEQUENCE [LARGE SCALE GENOMIC DNA]</scope>
    <source>
        <strain evidence="1 2">NIES-21</strain>
    </source>
</reference>
<evidence type="ECO:0000313" key="2">
    <source>
        <dbReference type="Proteomes" id="UP000218287"/>
    </source>
</evidence>
<dbReference type="EMBL" id="AP018174">
    <property type="protein sequence ID" value="BAY15664.1"/>
    <property type="molecule type" value="Genomic_DNA"/>
</dbReference>
<proteinExistence type="predicted"/>
<keyword evidence="2" id="KW-1185">Reference proteome</keyword>
<protein>
    <submittedName>
        <fullName evidence="1">Uncharacterized protein</fullName>
    </submittedName>
</protein>